<evidence type="ECO:0000313" key="1">
    <source>
        <dbReference type="EMBL" id="QBK18182.1"/>
    </source>
</evidence>
<keyword evidence="1" id="KW-0614">Plasmid</keyword>
<proteinExistence type="predicted"/>
<sequence>MGFLRWLTHETNYPVRILYDQLAENTGFIQYRKNLGS</sequence>
<reference evidence="1" key="1">
    <citation type="submission" date="2018-12" db="EMBL/GenBank/DDBJ databases">
        <authorList>
            <person name="Matos A.P."/>
            <person name="Cayo R."/>
            <person name="Almeida L.G.P."/>
            <person name="Streling A.P."/>
            <person name="Nodari C.S."/>
            <person name="Martins W.M.B.S."/>
            <person name="Narciso A.C."/>
            <person name="Silva R.M."/>
            <person name="Vasconcelos A.T.R."/>
            <person name="Gales A.C."/>
        </authorList>
    </citation>
    <scope>NUCLEOTIDE SEQUENCE</scope>
    <source>
        <strain evidence="1">Acb-45063</strain>
        <plasmid evidence="1">pAb45063_b</plasmid>
    </source>
</reference>
<protein>
    <submittedName>
        <fullName evidence="1">Uncharacterized protein</fullName>
    </submittedName>
</protein>
<accession>A0A5P1I6U7</accession>
<geneLocation type="plasmid" evidence="1">
    <name>pAb45063_b</name>
</geneLocation>
<gene>
    <name evidence="1" type="ORF">ACB45063_01170</name>
</gene>
<organism evidence="1">
    <name type="scientific">Acinetobacter baumannii</name>
    <dbReference type="NCBI Taxonomy" id="470"/>
    <lineage>
        <taxon>Bacteria</taxon>
        <taxon>Pseudomonadati</taxon>
        <taxon>Pseudomonadota</taxon>
        <taxon>Gammaproteobacteria</taxon>
        <taxon>Moraxellales</taxon>
        <taxon>Moraxellaceae</taxon>
        <taxon>Acinetobacter</taxon>
        <taxon>Acinetobacter calcoaceticus/baumannii complex</taxon>
    </lineage>
</organism>
<name>A0A5P1I6U7_ACIBA</name>
<dbReference type="EMBL" id="MK323043">
    <property type="protein sequence ID" value="QBK18182.1"/>
    <property type="molecule type" value="Genomic_DNA"/>
</dbReference>
<dbReference type="AlphaFoldDB" id="A0A5P1I6U7"/>